<feature type="transmembrane region" description="Helical" evidence="1">
    <location>
        <begin position="32"/>
        <end position="53"/>
    </location>
</feature>
<dbReference type="InterPro" id="IPR049576">
    <property type="entry name" value="HDC-like"/>
</dbReference>
<keyword evidence="1" id="KW-0472">Membrane</keyword>
<organism evidence="2 3">
    <name type="scientific">Heyndrickxia shackletonii</name>
    <dbReference type="NCBI Taxonomy" id="157838"/>
    <lineage>
        <taxon>Bacteria</taxon>
        <taxon>Bacillati</taxon>
        <taxon>Bacillota</taxon>
        <taxon>Bacilli</taxon>
        <taxon>Bacillales</taxon>
        <taxon>Bacillaceae</taxon>
        <taxon>Heyndrickxia</taxon>
    </lineage>
</organism>
<feature type="transmembrane region" description="Helical" evidence="1">
    <location>
        <begin position="90"/>
        <end position="111"/>
    </location>
</feature>
<evidence type="ECO:0000313" key="3">
    <source>
        <dbReference type="Proteomes" id="UP000051888"/>
    </source>
</evidence>
<name>A0A0Q3TG91_9BACI</name>
<keyword evidence="1" id="KW-1133">Transmembrane helix</keyword>
<feature type="transmembrane region" description="Helical" evidence="1">
    <location>
        <begin position="6"/>
        <end position="25"/>
    </location>
</feature>
<feature type="transmembrane region" description="Helical" evidence="1">
    <location>
        <begin position="59"/>
        <end position="78"/>
    </location>
</feature>
<dbReference type="STRING" id="157838.AN964_03405"/>
<feature type="transmembrane region" description="Helical" evidence="1">
    <location>
        <begin position="320"/>
        <end position="339"/>
    </location>
</feature>
<feature type="transmembrane region" description="Helical" evidence="1">
    <location>
        <begin position="263"/>
        <end position="286"/>
    </location>
</feature>
<feature type="transmembrane region" description="Helical" evidence="1">
    <location>
        <begin position="234"/>
        <end position="251"/>
    </location>
</feature>
<protein>
    <submittedName>
        <fullName evidence="2">Uncharacterized protein</fullName>
    </submittedName>
</protein>
<dbReference type="RefSeq" id="WP_055738365.1">
    <property type="nucleotide sequence ID" value="NZ_JAAIWL010000046.1"/>
</dbReference>
<feature type="transmembrane region" description="Helical" evidence="1">
    <location>
        <begin position="206"/>
        <end position="227"/>
    </location>
</feature>
<evidence type="ECO:0000256" key="1">
    <source>
        <dbReference type="SAM" id="Phobius"/>
    </source>
</evidence>
<feature type="transmembrane region" description="Helical" evidence="1">
    <location>
        <begin position="146"/>
        <end position="165"/>
    </location>
</feature>
<reference evidence="2 3" key="1">
    <citation type="submission" date="2015-09" db="EMBL/GenBank/DDBJ databases">
        <title>Genome sequencing project for genomic taxonomy and phylogenomics of Bacillus-like bacteria.</title>
        <authorList>
            <person name="Liu B."/>
            <person name="Wang J."/>
            <person name="Zhu Y."/>
            <person name="Liu G."/>
            <person name="Chen Q."/>
            <person name="Chen Z."/>
            <person name="Lan J."/>
            <person name="Che J."/>
            <person name="Ge C."/>
            <person name="Shi H."/>
            <person name="Pan Z."/>
            <person name="Liu X."/>
        </authorList>
    </citation>
    <scope>NUCLEOTIDE SEQUENCE [LARGE SCALE GENOMIC DNA]</scope>
    <source>
        <strain evidence="2 3">LMG 18435</strain>
    </source>
</reference>
<dbReference type="PATRIC" id="fig|157838.3.peg.756"/>
<dbReference type="OrthoDB" id="3243277at2"/>
<sequence>MLNEPIVASVVVLALVMIGEVISIVSRARVPMLFVVFLGYLLSLWAGIIPTNLTDKTPLTVFGGLMIAPLIVHMGTLIPLKTLKAQYKSVIIAIIGIIFATILILAIATPILGYKTAASGIGPLTGGIIAFVITSEKLKAIGMTSIIVIPALILALQSILGLPLASNFLRKYGVKLRDSHNIDGEAANEVAAAAAETSKSWIPEKYATSAVLIFQLFLGGAIAVLLGKWTGIHYSLWSLVIGFIGIKIGFYRENMMQRANAFGIANAALIVVLLPSLNSVTFDVFLRNLPAVLLILAVGAFGIIIGGIVGSKIFKWDKFLGIPVALTALFGFPGDYMICQEISRSLARNKKEEEWLFSQLLTPLLIGGFTTVTVASVVLASVLMKTL</sequence>
<keyword evidence="3" id="KW-1185">Reference proteome</keyword>
<feature type="transmembrane region" description="Helical" evidence="1">
    <location>
        <begin position="293"/>
        <end position="314"/>
    </location>
</feature>
<dbReference type="Proteomes" id="UP000051888">
    <property type="component" value="Unassembled WGS sequence"/>
</dbReference>
<evidence type="ECO:0000313" key="2">
    <source>
        <dbReference type="EMBL" id="KQL52665.1"/>
    </source>
</evidence>
<proteinExistence type="predicted"/>
<dbReference type="AlphaFoldDB" id="A0A0Q3TG91"/>
<feature type="transmembrane region" description="Helical" evidence="1">
    <location>
        <begin position="360"/>
        <end position="384"/>
    </location>
</feature>
<comment type="caution">
    <text evidence="2">The sequence shown here is derived from an EMBL/GenBank/DDBJ whole genome shotgun (WGS) entry which is preliminary data.</text>
</comment>
<gene>
    <name evidence="2" type="ORF">AN964_03405</name>
</gene>
<keyword evidence="1" id="KW-0812">Transmembrane</keyword>
<dbReference type="CDD" id="cd21416">
    <property type="entry name" value="HDC_protein"/>
    <property type="match status" value="1"/>
</dbReference>
<accession>A0A0Q3TG91</accession>
<dbReference type="EMBL" id="LJJC01000004">
    <property type="protein sequence ID" value="KQL52665.1"/>
    <property type="molecule type" value="Genomic_DNA"/>
</dbReference>